<gene>
    <name evidence="11" type="ORF">KSP40_PGU012817</name>
</gene>
<keyword evidence="1 7" id="KW-0479">Metal-binding</keyword>
<feature type="zinc finger region" description="C3H1-type" evidence="7">
    <location>
        <begin position="156"/>
        <end position="183"/>
    </location>
</feature>
<dbReference type="SUPFAM" id="SSF54928">
    <property type="entry name" value="RNA-binding domain, RBD"/>
    <property type="match status" value="1"/>
</dbReference>
<dbReference type="PROSITE" id="PS51644">
    <property type="entry name" value="HTH_OST"/>
    <property type="match status" value="1"/>
</dbReference>
<dbReference type="PANTHER" id="PTHR24009">
    <property type="entry name" value="RNA-BINDING (RRM/RBD/RNP MOTIFS)"/>
    <property type="match status" value="1"/>
</dbReference>
<dbReference type="Pfam" id="PF23182">
    <property type="entry name" value="PABC_AtC3H46"/>
    <property type="match status" value="1"/>
</dbReference>
<dbReference type="EMBL" id="JBBWWR010000012">
    <property type="protein sequence ID" value="KAK8958553.1"/>
    <property type="molecule type" value="Genomic_DNA"/>
</dbReference>
<evidence type="ECO:0000256" key="1">
    <source>
        <dbReference type="ARBA" id="ARBA00022723"/>
    </source>
</evidence>
<evidence type="ECO:0000256" key="2">
    <source>
        <dbReference type="ARBA" id="ARBA00022771"/>
    </source>
</evidence>
<accession>A0ABR2M5S2</accession>
<dbReference type="InterPro" id="IPR000504">
    <property type="entry name" value="RRM_dom"/>
</dbReference>
<dbReference type="InterPro" id="IPR036855">
    <property type="entry name" value="Znf_CCCH_sf"/>
</dbReference>
<dbReference type="InterPro" id="IPR012677">
    <property type="entry name" value="Nucleotide-bd_a/b_plait_sf"/>
</dbReference>
<name>A0ABR2M5S2_9ASPA</name>
<evidence type="ECO:0000313" key="11">
    <source>
        <dbReference type="EMBL" id="KAK8958553.1"/>
    </source>
</evidence>
<reference evidence="11 12" key="1">
    <citation type="journal article" date="2022" name="Nat. Plants">
        <title>Genomes of leafy and leafless Platanthera orchids illuminate the evolution of mycoheterotrophy.</title>
        <authorList>
            <person name="Li M.H."/>
            <person name="Liu K.W."/>
            <person name="Li Z."/>
            <person name="Lu H.C."/>
            <person name="Ye Q.L."/>
            <person name="Zhang D."/>
            <person name="Wang J.Y."/>
            <person name="Li Y.F."/>
            <person name="Zhong Z.M."/>
            <person name="Liu X."/>
            <person name="Yu X."/>
            <person name="Liu D.K."/>
            <person name="Tu X.D."/>
            <person name="Liu B."/>
            <person name="Hao Y."/>
            <person name="Liao X.Y."/>
            <person name="Jiang Y.T."/>
            <person name="Sun W.H."/>
            <person name="Chen J."/>
            <person name="Chen Y.Q."/>
            <person name="Ai Y."/>
            <person name="Zhai J.W."/>
            <person name="Wu S.S."/>
            <person name="Zhou Z."/>
            <person name="Hsiao Y.Y."/>
            <person name="Wu W.L."/>
            <person name="Chen Y.Y."/>
            <person name="Lin Y.F."/>
            <person name="Hsu J.L."/>
            <person name="Li C.Y."/>
            <person name="Wang Z.W."/>
            <person name="Zhao X."/>
            <person name="Zhong W.Y."/>
            <person name="Ma X.K."/>
            <person name="Ma L."/>
            <person name="Huang J."/>
            <person name="Chen G.Z."/>
            <person name="Huang M.Z."/>
            <person name="Huang L."/>
            <person name="Peng D.H."/>
            <person name="Luo Y.B."/>
            <person name="Zou S.Q."/>
            <person name="Chen S.P."/>
            <person name="Lan S."/>
            <person name="Tsai W.C."/>
            <person name="Van de Peer Y."/>
            <person name="Liu Z.J."/>
        </authorList>
    </citation>
    <scope>NUCLEOTIDE SEQUENCE [LARGE SCALE GENOMIC DNA]</scope>
    <source>
        <strain evidence="11">Lor288</strain>
    </source>
</reference>
<keyword evidence="2 7" id="KW-0863">Zinc-finger</keyword>
<sequence>MDFSELTKIVLDRIRKLEPENFRKIIGLILLNEPSEPEMIHLACSPENTLLTRIDEVKTMFNALSPVCSLVSSENPSSSFHSLFHASSQYWDHQVTSDPLPLCDNNNIDYTPRTYPDSTEESLSLFNHSQFFNMEDASFGGNTALRTSRSSLSLPEVPIKACHYYYKGYCKHGANCRYFHGQQSFPDDHLASFSQSLNDLQSEEHRFLPGSLEKLEMEITELLRSQKGMPVSIASLPMLYYTMYGRNLQANGYLTESQRHGKAGFSLTKLLACLKNSIRLIDRPHGQHSVILAEDVPRYLEFRNERTEKGSMSATAHQIYLTFPSESTFTEDDVSNYFKQFGPVKDVRIPCQEKRMFGFVSFIYSETVSEILTKRMPHFICGARVLVKPYREKTRTVDSSKEFESSRELKVRFEEQESLLELERTRLSEFSLFQKPLNQQSYLSHGLGDFSPFRMNFRWKTISATPLMPQIAAHPRRMKLELQATVTIILRGEKENIPLSYSSCHEETTSTSSSVPIDLPESPFAVLPPVGSSISAVI</sequence>
<evidence type="ECO:0000256" key="6">
    <source>
        <dbReference type="PROSITE-ProRule" id="PRU00176"/>
    </source>
</evidence>
<evidence type="ECO:0000256" key="5">
    <source>
        <dbReference type="ARBA" id="ARBA00023125"/>
    </source>
</evidence>
<dbReference type="InterPro" id="IPR056276">
    <property type="entry name" value="AtC3H46-like_PABC-like"/>
</dbReference>
<dbReference type="SUPFAM" id="SSF90229">
    <property type="entry name" value="CCCH zinc finger"/>
    <property type="match status" value="1"/>
</dbReference>
<feature type="domain" description="C3H1-type" evidence="9">
    <location>
        <begin position="156"/>
        <end position="183"/>
    </location>
</feature>
<dbReference type="PROSITE" id="PS50103">
    <property type="entry name" value="ZF_C3H1"/>
    <property type="match status" value="1"/>
</dbReference>
<evidence type="ECO:0000256" key="4">
    <source>
        <dbReference type="ARBA" id="ARBA00022884"/>
    </source>
</evidence>
<keyword evidence="4 6" id="KW-0694">RNA-binding</keyword>
<feature type="domain" description="RRM" evidence="8">
    <location>
        <begin position="317"/>
        <end position="416"/>
    </location>
</feature>
<keyword evidence="3 7" id="KW-0862">Zinc</keyword>
<dbReference type="SMART" id="SM00360">
    <property type="entry name" value="RRM"/>
    <property type="match status" value="1"/>
</dbReference>
<dbReference type="InterPro" id="IPR035979">
    <property type="entry name" value="RBD_domain_sf"/>
</dbReference>
<dbReference type="InterPro" id="IPR025605">
    <property type="entry name" value="OST-HTH/LOTUS_dom"/>
</dbReference>
<evidence type="ECO:0000259" key="9">
    <source>
        <dbReference type="PROSITE" id="PS50103"/>
    </source>
</evidence>
<organism evidence="11 12">
    <name type="scientific">Platanthera guangdongensis</name>
    <dbReference type="NCBI Taxonomy" id="2320717"/>
    <lineage>
        <taxon>Eukaryota</taxon>
        <taxon>Viridiplantae</taxon>
        <taxon>Streptophyta</taxon>
        <taxon>Embryophyta</taxon>
        <taxon>Tracheophyta</taxon>
        <taxon>Spermatophyta</taxon>
        <taxon>Magnoliopsida</taxon>
        <taxon>Liliopsida</taxon>
        <taxon>Asparagales</taxon>
        <taxon>Orchidaceae</taxon>
        <taxon>Orchidoideae</taxon>
        <taxon>Orchideae</taxon>
        <taxon>Orchidinae</taxon>
        <taxon>Platanthera</taxon>
    </lineage>
</organism>
<protein>
    <submittedName>
        <fullName evidence="11">Zinc finger CCCH domain-containing protein 18</fullName>
    </submittedName>
</protein>
<evidence type="ECO:0000256" key="3">
    <source>
        <dbReference type="ARBA" id="ARBA00022833"/>
    </source>
</evidence>
<dbReference type="InterPro" id="IPR000571">
    <property type="entry name" value="Znf_CCCH"/>
</dbReference>
<keyword evidence="12" id="KW-1185">Reference proteome</keyword>
<evidence type="ECO:0000256" key="7">
    <source>
        <dbReference type="PROSITE-ProRule" id="PRU00723"/>
    </source>
</evidence>
<proteinExistence type="predicted"/>
<dbReference type="Proteomes" id="UP001412067">
    <property type="component" value="Unassembled WGS sequence"/>
</dbReference>
<evidence type="ECO:0000313" key="12">
    <source>
        <dbReference type="Proteomes" id="UP001412067"/>
    </source>
</evidence>
<evidence type="ECO:0000259" key="8">
    <source>
        <dbReference type="PROSITE" id="PS50102"/>
    </source>
</evidence>
<dbReference type="Pfam" id="PF00076">
    <property type="entry name" value="RRM_1"/>
    <property type="match status" value="1"/>
</dbReference>
<dbReference type="PROSITE" id="PS50102">
    <property type="entry name" value="RRM"/>
    <property type="match status" value="1"/>
</dbReference>
<keyword evidence="5" id="KW-0238">DNA-binding</keyword>
<feature type="domain" description="HTH OST-type" evidence="10">
    <location>
        <begin position="211"/>
        <end position="294"/>
    </location>
</feature>
<dbReference type="Gene3D" id="3.30.70.330">
    <property type="match status" value="1"/>
</dbReference>
<evidence type="ECO:0000259" key="10">
    <source>
        <dbReference type="PROSITE" id="PS51644"/>
    </source>
</evidence>
<dbReference type="PANTHER" id="PTHR24009:SF0">
    <property type="entry name" value="ZINC FINGER CCCH DOMAIN-CONTAINING PROTEIN 18"/>
    <property type="match status" value="1"/>
</dbReference>
<comment type="caution">
    <text evidence="11">The sequence shown here is derived from an EMBL/GenBank/DDBJ whole genome shotgun (WGS) entry which is preliminary data.</text>
</comment>